<evidence type="ECO:0000313" key="2">
    <source>
        <dbReference type="EMBL" id="KIQ00788.1"/>
    </source>
</evidence>
<keyword evidence="2" id="KW-0808">Transferase</keyword>
<dbReference type="GO" id="GO:0016740">
    <property type="term" value="F:transferase activity"/>
    <property type="evidence" value="ECO:0007669"/>
    <property type="project" value="UniProtKB-KW"/>
</dbReference>
<dbReference type="Proteomes" id="UP000032068">
    <property type="component" value="Unassembled WGS sequence"/>
</dbReference>
<dbReference type="PANTHER" id="PTHR31435:SF9">
    <property type="entry name" value="PROTEIN NATD1"/>
    <property type="match status" value="1"/>
</dbReference>
<dbReference type="PROSITE" id="PS51729">
    <property type="entry name" value="GNAT_YJDJ"/>
    <property type="match status" value="1"/>
</dbReference>
<dbReference type="CDD" id="cd04301">
    <property type="entry name" value="NAT_SF"/>
    <property type="match status" value="1"/>
</dbReference>
<organism evidence="2 3">
    <name type="scientific">Pseudomonas fulva</name>
    <dbReference type="NCBI Taxonomy" id="47880"/>
    <lineage>
        <taxon>Bacteria</taxon>
        <taxon>Pseudomonadati</taxon>
        <taxon>Pseudomonadota</taxon>
        <taxon>Gammaproteobacteria</taxon>
        <taxon>Pseudomonadales</taxon>
        <taxon>Pseudomonadaceae</taxon>
        <taxon>Pseudomonas</taxon>
    </lineage>
</organism>
<reference evidence="2 3" key="1">
    <citation type="submission" date="2014-12" db="EMBL/GenBank/DDBJ databases">
        <title>16Stimator: statistical estimation of ribosomal gene copy numbers from draft genome assemblies.</title>
        <authorList>
            <person name="Perisin M.A."/>
            <person name="Vetter M."/>
            <person name="Gilbert J.A."/>
            <person name="Bergelson J."/>
        </authorList>
    </citation>
    <scope>NUCLEOTIDE SEQUENCE [LARGE SCALE GENOMIC DNA]</scope>
    <source>
        <strain evidence="2 3">MEJ086</strain>
    </source>
</reference>
<dbReference type="AlphaFoldDB" id="A0A0D0KRN7"/>
<dbReference type="InterPro" id="IPR016181">
    <property type="entry name" value="Acyl_CoA_acyltransferase"/>
</dbReference>
<dbReference type="RefSeq" id="WP_042553773.1">
    <property type="nucleotide sequence ID" value="NZ_JXQW01000025.1"/>
</dbReference>
<dbReference type="EMBL" id="JXQW01000025">
    <property type="protein sequence ID" value="KIQ00788.1"/>
    <property type="molecule type" value="Genomic_DNA"/>
</dbReference>
<name>A0A0D0KRN7_9PSED</name>
<dbReference type="OrthoDB" id="9813275at2"/>
<accession>A0A0D0KRN7</accession>
<evidence type="ECO:0000259" key="1">
    <source>
        <dbReference type="PROSITE" id="PS51729"/>
    </source>
</evidence>
<dbReference type="SUPFAM" id="SSF55729">
    <property type="entry name" value="Acyl-CoA N-acyltransferases (Nat)"/>
    <property type="match status" value="1"/>
</dbReference>
<dbReference type="InterPro" id="IPR045057">
    <property type="entry name" value="Gcn5-rel_NAT"/>
</dbReference>
<protein>
    <submittedName>
        <fullName evidence="2">Acetyltransferase</fullName>
    </submittedName>
</protein>
<proteinExistence type="predicted"/>
<feature type="domain" description="N-acetyltransferase" evidence="1">
    <location>
        <begin position="8"/>
        <end position="93"/>
    </location>
</feature>
<dbReference type="InterPro" id="IPR031165">
    <property type="entry name" value="GNAT_YJDJ"/>
</dbReference>
<evidence type="ECO:0000313" key="3">
    <source>
        <dbReference type="Proteomes" id="UP000032068"/>
    </source>
</evidence>
<sequence>MSEPLSIHHDLAGHQFETTVDGDRAYLSYMDLGKQTLDIYRTFVPNSLRGRGIAAALTKTALDYAERMGYTVIPSCSYVERYMARLEGSTEQR</sequence>
<dbReference type="Gene3D" id="3.40.630.30">
    <property type="match status" value="1"/>
</dbReference>
<dbReference type="Pfam" id="PF14542">
    <property type="entry name" value="Acetyltransf_CG"/>
    <property type="match status" value="1"/>
</dbReference>
<gene>
    <name evidence="2" type="ORF">RU08_10595</name>
</gene>
<comment type="caution">
    <text evidence="2">The sequence shown here is derived from an EMBL/GenBank/DDBJ whole genome shotgun (WGS) entry which is preliminary data.</text>
</comment>
<dbReference type="PANTHER" id="PTHR31435">
    <property type="entry name" value="PROTEIN NATD1"/>
    <property type="match status" value="1"/>
</dbReference>